<dbReference type="InterPro" id="IPR046232">
    <property type="entry name" value="DUF6265"/>
</dbReference>
<dbReference type="AlphaFoldDB" id="A0A5B8YMX7"/>
<proteinExistence type="predicted"/>
<keyword evidence="3" id="KW-1185">Reference proteome</keyword>
<dbReference type="EMBL" id="CP042476">
    <property type="protein sequence ID" value="QED37606.1"/>
    <property type="molecule type" value="Genomic_DNA"/>
</dbReference>
<dbReference type="KEGG" id="anp:FK178_07645"/>
<dbReference type="RefSeq" id="WP_146833061.1">
    <property type="nucleotide sequence ID" value="NZ_CP042476.1"/>
</dbReference>
<feature type="domain" description="DUF6265" evidence="1">
    <location>
        <begin position="34"/>
        <end position="139"/>
    </location>
</feature>
<evidence type="ECO:0000259" key="1">
    <source>
        <dbReference type="Pfam" id="PF19780"/>
    </source>
</evidence>
<name>A0A5B8YMX7_9FLAO</name>
<protein>
    <recommendedName>
        <fullName evidence="1">DUF6265 domain-containing protein</fullName>
    </recommendedName>
</protein>
<dbReference type="Proteomes" id="UP000321954">
    <property type="component" value="Chromosome"/>
</dbReference>
<evidence type="ECO:0000313" key="2">
    <source>
        <dbReference type="EMBL" id="QED37606.1"/>
    </source>
</evidence>
<dbReference type="PROSITE" id="PS51257">
    <property type="entry name" value="PROKAR_LIPOPROTEIN"/>
    <property type="match status" value="1"/>
</dbReference>
<dbReference type="OrthoDB" id="5382295at2"/>
<reference evidence="2 3" key="1">
    <citation type="submission" date="2019-08" db="EMBL/GenBank/DDBJ databases">
        <title>Antarcticibacterium arcticum sp. nov., a bacterium isolated from marine sediment of the Canadian Beaufort Sea.</title>
        <authorList>
            <person name="Lee Y.M."/>
            <person name="Baek K."/>
            <person name="Lee D.-H."/>
            <person name="Shin S.C."/>
            <person name="Jin Y.K."/>
            <person name="Park Y."/>
        </authorList>
    </citation>
    <scope>NUCLEOTIDE SEQUENCE [LARGE SCALE GENOMIC DNA]</scope>
    <source>
        <strain evidence="2 3">PAMC 28998</strain>
    </source>
</reference>
<sequence length="154" mass="18050">MKKILWLLAIFILGCKDSNKSPDISRESTINAGWLVGTWERINEKEGIQTYEKWELTPEKTYEGIGWTMRENDTIFKEVLRIVEIDDQWNLEISGVNESPTLFEITSQTSRSFVSENKENEFPKKIQYQMQGEQLHAIISNPGREIKYIFEKTN</sequence>
<dbReference type="Pfam" id="PF19780">
    <property type="entry name" value="DUF6265"/>
    <property type="match status" value="1"/>
</dbReference>
<evidence type="ECO:0000313" key="3">
    <source>
        <dbReference type="Proteomes" id="UP000321954"/>
    </source>
</evidence>
<accession>A0A5B8YMX7</accession>
<organism evidence="2 3">
    <name type="scientific">Antarcticibacterium arcticum</name>
    <dbReference type="NCBI Taxonomy" id="2585771"/>
    <lineage>
        <taxon>Bacteria</taxon>
        <taxon>Pseudomonadati</taxon>
        <taxon>Bacteroidota</taxon>
        <taxon>Flavobacteriia</taxon>
        <taxon>Flavobacteriales</taxon>
        <taxon>Flavobacteriaceae</taxon>
        <taxon>Antarcticibacterium</taxon>
    </lineage>
</organism>
<gene>
    <name evidence="2" type="ORF">FK178_07645</name>
</gene>